<dbReference type="SUPFAM" id="SSF46689">
    <property type="entry name" value="Homeodomain-like"/>
    <property type="match status" value="1"/>
</dbReference>
<evidence type="ECO:0000256" key="2">
    <source>
        <dbReference type="PROSITE-ProRule" id="PRU00335"/>
    </source>
</evidence>
<evidence type="ECO:0000313" key="5">
    <source>
        <dbReference type="EMBL" id="MBQ0849481.1"/>
    </source>
</evidence>
<dbReference type="InterPro" id="IPR001647">
    <property type="entry name" value="HTH_TetR"/>
</dbReference>
<dbReference type="RefSeq" id="WP_210883164.1">
    <property type="nucleotide sequence ID" value="NZ_JAGPYQ010000001.1"/>
</dbReference>
<organism evidence="5 6">
    <name type="scientific">Streptomyces liliiviolaceus</name>
    <dbReference type="NCBI Taxonomy" id="2823109"/>
    <lineage>
        <taxon>Bacteria</taxon>
        <taxon>Bacillati</taxon>
        <taxon>Actinomycetota</taxon>
        <taxon>Actinomycetes</taxon>
        <taxon>Kitasatosporales</taxon>
        <taxon>Streptomycetaceae</taxon>
        <taxon>Streptomyces</taxon>
    </lineage>
</organism>
<keyword evidence="1 2" id="KW-0238">DNA-binding</keyword>
<dbReference type="InterPro" id="IPR009057">
    <property type="entry name" value="Homeodomain-like_sf"/>
</dbReference>
<dbReference type="GO" id="GO:0003677">
    <property type="term" value="F:DNA binding"/>
    <property type="evidence" value="ECO:0007669"/>
    <property type="project" value="UniProtKB-UniRule"/>
</dbReference>
<dbReference type="Gene3D" id="1.10.357.10">
    <property type="entry name" value="Tetracycline Repressor, domain 2"/>
    <property type="match status" value="1"/>
</dbReference>
<accession>A0A940XSR3</accession>
<dbReference type="Proteomes" id="UP000677413">
    <property type="component" value="Unassembled WGS sequence"/>
</dbReference>
<reference evidence="5 6" key="1">
    <citation type="submission" date="2021-04" db="EMBL/GenBank/DDBJ databases">
        <authorList>
            <person name="Tang X."/>
            <person name="Zhou X."/>
            <person name="Chen X."/>
            <person name="Cernava T."/>
            <person name="Zhang C."/>
        </authorList>
    </citation>
    <scope>NUCLEOTIDE SEQUENCE [LARGE SCALE GENOMIC DNA]</scope>
    <source>
        <strain evidence="5 6">BH-SS-21</strain>
    </source>
</reference>
<comment type="caution">
    <text evidence="5">The sequence shown here is derived from an EMBL/GenBank/DDBJ whole genome shotgun (WGS) entry which is preliminary data.</text>
</comment>
<dbReference type="PANTHER" id="PTHR43479">
    <property type="entry name" value="ACREF/ENVCD OPERON REPRESSOR-RELATED"/>
    <property type="match status" value="1"/>
</dbReference>
<name>A0A940XSR3_9ACTN</name>
<evidence type="ECO:0000313" key="6">
    <source>
        <dbReference type="Proteomes" id="UP000677413"/>
    </source>
</evidence>
<protein>
    <submittedName>
        <fullName evidence="5">TetR family transcriptional regulator</fullName>
    </submittedName>
</protein>
<feature type="domain" description="HTH tetR-type" evidence="4">
    <location>
        <begin position="11"/>
        <end position="71"/>
    </location>
</feature>
<feature type="region of interest" description="Disordered" evidence="3">
    <location>
        <begin position="140"/>
        <end position="169"/>
    </location>
</feature>
<gene>
    <name evidence="5" type="ORF">J8N05_14870</name>
</gene>
<evidence type="ECO:0000256" key="1">
    <source>
        <dbReference type="ARBA" id="ARBA00023125"/>
    </source>
</evidence>
<dbReference type="InterPro" id="IPR050624">
    <property type="entry name" value="HTH-type_Tx_Regulator"/>
</dbReference>
<feature type="DNA-binding region" description="H-T-H motif" evidence="2">
    <location>
        <begin position="34"/>
        <end position="53"/>
    </location>
</feature>
<sequence length="230" mass="24398">MPARSMDPRTRRSRAALETALRELIAERDLSQISVSDITKRASVNRSTFYEHYTDVHDLAAAACTAVFDELVAASPTVVPPLNAEGSPTVELLPELFAHVAAHAPLYRALLGDEGSARVINHLLHRMTVAAYVRRVPAEETGTPVRPLPAPAPTDADPAKERAEDPADVPHDPAAAFVAGAVLGTVVDWLRRDCPGTPETMAAALWPLLIGTARAAGWGTEGPGAPPTAE</sequence>
<proteinExistence type="predicted"/>
<keyword evidence="6" id="KW-1185">Reference proteome</keyword>
<dbReference type="Pfam" id="PF00440">
    <property type="entry name" value="TetR_N"/>
    <property type="match status" value="1"/>
</dbReference>
<dbReference type="EMBL" id="JAGPYQ010000001">
    <property type="protein sequence ID" value="MBQ0849481.1"/>
    <property type="molecule type" value="Genomic_DNA"/>
</dbReference>
<evidence type="ECO:0000259" key="4">
    <source>
        <dbReference type="PROSITE" id="PS50977"/>
    </source>
</evidence>
<evidence type="ECO:0000256" key="3">
    <source>
        <dbReference type="SAM" id="MobiDB-lite"/>
    </source>
</evidence>
<feature type="compositionally biased region" description="Basic and acidic residues" evidence="3">
    <location>
        <begin position="157"/>
        <end position="169"/>
    </location>
</feature>
<dbReference type="PANTHER" id="PTHR43479:SF7">
    <property type="entry name" value="TETR-FAMILY TRANSCRIPTIONAL REGULATOR"/>
    <property type="match status" value="1"/>
</dbReference>
<dbReference type="PROSITE" id="PS50977">
    <property type="entry name" value="HTH_TETR_2"/>
    <property type="match status" value="1"/>
</dbReference>
<dbReference type="AlphaFoldDB" id="A0A940XSR3"/>